<evidence type="ECO:0000313" key="1">
    <source>
        <dbReference type="EMBL" id="MDN5211079.1"/>
    </source>
</evidence>
<proteinExistence type="predicted"/>
<keyword evidence="2" id="KW-1185">Reference proteome</keyword>
<accession>A0ABT8L068</accession>
<dbReference type="Proteomes" id="UP001172083">
    <property type="component" value="Unassembled WGS sequence"/>
</dbReference>
<reference evidence="1" key="1">
    <citation type="submission" date="2023-06" db="EMBL/GenBank/DDBJ databases">
        <title>Genomic of Agaribacillus aureum.</title>
        <authorList>
            <person name="Wang G."/>
        </authorList>
    </citation>
    <scope>NUCLEOTIDE SEQUENCE</scope>
    <source>
        <strain evidence="1">BMA12</strain>
    </source>
</reference>
<gene>
    <name evidence="1" type="ORF">QQ020_03430</name>
</gene>
<protein>
    <submittedName>
        <fullName evidence="1">Uncharacterized protein</fullName>
    </submittedName>
</protein>
<dbReference type="RefSeq" id="WP_346756415.1">
    <property type="nucleotide sequence ID" value="NZ_JAUJEB010000001.1"/>
</dbReference>
<organism evidence="1 2">
    <name type="scientific">Agaribacillus aureus</name>
    <dbReference type="NCBI Taxonomy" id="3051825"/>
    <lineage>
        <taxon>Bacteria</taxon>
        <taxon>Pseudomonadati</taxon>
        <taxon>Bacteroidota</taxon>
        <taxon>Cytophagia</taxon>
        <taxon>Cytophagales</taxon>
        <taxon>Splendidivirgaceae</taxon>
        <taxon>Agaribacillus</taxon>
    </lineage>
</organism>
<sequence length="157" mass="17224">MKSIFLLISILLLLLLSKTEMYGQSGTWGLGLRIGNPTGITAKKYQGASNALEVALGTNYNSGGFELLAHYLFHFPVSNAPGLDWYYGFGGQVQTHDRKEGNRDDDFEMGADGVIGLEYVFSNAPVSIFLDGILFLEIVDDPFDLDLDAGIGVRYNF</sequence>
<name>A0ABT8L068_9BACT</name>
<comment type="caution">
    <text evidence="1">The sequence shown here is derived from an EMBL/GenBank/DDBJ whole genome shotgun (WGS) entry which is preliminary data.</text>
</comment>
<dbReference type="EMBL" id="JAUJEB010000001">
    <property type="protein sequence ID" value="MDN5211079.1"/>
    <property type="molecule type" value="Genomic_DNA"/>
</dbReference>
<evidence type="ECO:0000313" key="2">
    <source>
        <dbReference type="Proteomes" id="UP001172083"/>
    </source>
</evidence>